<dbReference type="AlphaFoldDB" id="A0A0J9CFD3"/>
<dbReference type="PANTHER" id="PTHR30269">
    <property type="entry name" value="TRANSMEMBRANE PROTEIN YFCA"/>
    <property type="match status" value="1"/>
</dbReference>
<keyword evidence="6 8" id="KW-1133">Transmembrane helix</keyword>
<evidence type="ECO:0000256" key="6">
    <source>
        <dbReference type="ARBA" id="ARBA00022989"/>
    </source>
</evidence>
<name>A0A0J9CFD3_9FIRM</name>
<keyword evidence="4 8" id="KW-1003">Cell membrane</keyword>
<dbReference type="EMBL" id="ADLK01000005">
    <property type="protein sequence ID" value="KMW23742.1"/>
    <property type="molecule type" value="Genomic_DNA"/>
</dbReference>
<evidence type="ECO:0000256" key="3">
    <source>
        <dbReference type="ARBA" id="ARBA00022448"/>
    </source>
</evidence>
<feature type="transmembrane region" description="Helical" evidence="8">
    <location>
        <begin position="193"/>
        <end position="210"/>
    </location>
</feature>
<dbReference type="Pfam" id="PF01925">
    <property type="entry name" value="TauE"/>
    <property type="match status" value="1"/>
</dbReference>
<gene>
    <name evidence="9" type="ORF">HMPREF9470_00958</name>
</gene>
<feature type="transmembrane region" description="Helical" evidence="8">
    <location>
        <begin position="92"/>
        <end position="111"/>
    </location>
</feature>
<feature type="transmembrane region" description="Helical" evidence="8">
    <location>
        <begin position="62"/>
        <end position="85"/>
    </location>
</feature>
<evidence type="ECO:0000256" key="1">
    <source>
        <dbReference type="ARBA" id="ARBA00004651"/>
    </source>
</evidence>
<organism evidence="9 10">
    <name type="scientific">[Clostridium] citroniae WAL-19142</name>
    <dbReference type="NCBI Taxonomy" id="742734"/>
    <lineage>
        <taxon>Bacteria</taxon>
        <taxon>Bacillati</taxon>
        <taxon>Bacillota</taxon>
        <taxon>Clostridia</taxon>
        <taxon>Lachnospirales</taxon>
        <taxon>Lachnospiraceae</taxon>
        <taxon>Enterocloster</taxon>
    </lineage>
</organism>
<comment type="similarity">
    <text evidence="2 8">Belongs to the 4-toluene sulfonate uptake permease (TSUP) (TC 2.A.102) family.</text>
</comment>
<evidence type="ECO:0000313" key="10">
    <source>
        <dbReference type="Proteomes" id="UP000037392"/>
    </source>
</evidence>
<feature type="transmembrane region" description="Helical" evidence="8">
    <location>
        <begin position="217"/>
        <end position="235"/>
    </location>
</feature>
<keyword evidence="3" id="KW-0813">Transport</keyword>
<comment type="subcellular location">
    <subcellularLocation>
        <location evidence="1 8">Cell membrane</location>
        <topology evidence="1 8">Multi-pass membrane protein</topology>
    </subcellularLocation>
</comment>
<dbReference type="Proteomes" id="UP000037392">
    <property type="component" value="Unassembled WGS sequence"/>
</dbReference>
<keyword evidence="7 8" id="KW-0472">Membrane</keyword>
<evidence type="ECO:0000256" key="4">
    <source>
        <dbReference type="ARBA" id="ARBA00022475"/>
    </source>
</evidence>
<dbReference type="GO" id="GO:0005886">
    <property type="term" value="C:plasma membrane"/>
    <property type="evidence" value="ECO:0007669"/>
    <property type="project" value="UniProtKB-SubCell"/>
</dbReference>
<evidence type="ECO:0000313" key="9">
    <source>
        <dbReference type="EMBL" id="KMW23742.1"/>
    </source>
</evidence>
<keyword evidence="5 8" id="KW-0812">Transmembrane</keyword>
<dbReference type="InterPro" id="IPR052017">
    <property type="entry name" value="TSUP"/>
</dbReference>
<protein>
    <recommendedName>
        <fullName evidence="8">Probable membrane transporter protein</fullName>
    </recommendedName>
</protein>
<dbReference type="PATRIC" id="fig|742734.4.peg.1015"/>
<comment type="caution">
    <text evidence="9">The sequence shown here is derived from an EMBL/GenBank/DDBJ whole genome shotgun (WGS) entry which is preliminary data.</text>
</comment>
<evidence type="ECO:0000256" key="5">
    <source>
        <dbReference type="ARBA" id="ARBA00022692"/>
    </source>
</evidence>
<accession>A0A0J9CFD3</accession>
<dbReference type="InterPro" id="IPR002781">
    <property type="entry name" value="TM_pro_TauE-like"/>
</dbReference>
<evidence type="ECO:0000256" key="8">
    <source>
        <dbReference type="RuleBase" id="RU363041"/>
    </source>
</evidence>
<reference evidence="9 10" key="1">
    <citation type="submission" date="2011-04" db="EMBL/GenBank/DDBJ databases">
        <title>The Genome Sequence of Clostridium citroniae WAL-19142.</title>
        <authorList>
            <consortium name="The Broad Institute Genome Sequencing Platform"/>
            <person name="Earl A."/>
            <person name="Ward D."/>
            <person name="Feldgarden M."/>
            <person name="Gevers D."/>
            <person name="Warren Y.A."/>
            <person name="Tyrrell K.L."/>
            <person name="Citron D.M."/>
            <person name="Goldstein E.J."/>
            <person name="Daigneault M."/>
            <person name="Allen-Vercoe E."/>
            <person name="Young S.K."/>
            <person name="Zeng Q."/>
            <person name="Gargeya S."/>
            <person name="Fitzgerald M."/>
            <person name="Haas B."/>
            <person name="Abouelleil A."/>
            <person name="Alvarado L."/>
            <person name="Arachchi H.M."/>
            <person name="Berlin A."/>
            <person name="Brown A."/>
            <person name="Chapman S.B."/>
            <person name="Chen Z."/>
            <person name="Dunbar C."/>
            <person name="Freedman E."/>
            <person name="Gearin G."/>
            <person name="Gellesch M."/>
            <person name="Goldberg J."/>
            <person name="Griggs A."/>
            <person name="Gujja S."/>
            <person name="Heilman E.R."/>
            <person name="Heiman D."/>
            <person name="Howarth C."/>
            <person name="Larson L."/>
            <person name="Lui A."/>
            <person name="MacDonald P.J."/>
            <person name="Mehta T."/>
            <person name="Montmayeur A."/>
            <person name="Murphy C."/>
            <person name="Neiman D."/>
            <person name="Pearson M."/>
            <person name="Priest M."/>
            <person name="Roberts A."/>
            <person name="Saif S."/>
            <person name="Shea T."/>
            <person name="Shenoy N."/>
            <person name="Sisk P."/>
            <person name="Stolte C."/>
            <person name="Sykes S."/>
            <person name="White J."/>
            <person name="Yandava C."/>
            <person name="Wortman J."/>
            <person name="Nusbaum C."/>
            <person name="Birren B."/>
        </authorList>
    </citation>
    <scope>NUCLEOTIDE SEQUENCE [LARGE SCALE GENOMIC DNA]</scope>
    <source>
        <strain evidence="9 10">WAL-19142</strain>
    </source>
</reference>
<sequence>MAWWAVAAVAAFFIKGLCGFANTLVFTSILSFSNNNSVISPVELLLGYPTNMILAWRERRSIKWSICIPLSILVVMGSVPGILFLKNADVRMIKIFFGFIIILIGMEMLYREYHTKPVKQSKILLGLIGILSGLLCGLYGIGALLGAYVNRVTDDTHSFKANICIVFLIENTLRIFLYGLWGMVSLELVKTSIMLIPFMLLGLSLGIFSGRILPEKAVRKLVVVMLIISGAALVMKSI</sequence>
<feature type="transmembrane region" description="Helical" evidence="8">
    <location>
        <begin position="123"/>
        <end position="149"/>
    </location>
</feature>
<dbReference type="OrthoDB" id="13016at2"/>
<dbReference type="PANTHER" id="PTHR30269:SF37">
    <property type="entry name" value="MEMBRANE TRANSPORTER PROTEIN"/>
    <property type="match status" value="1"/>
</dbReference>
<evidence type="ECO:0000256" key="2">
    <source>
        <dbReference type="ARBA" id="ARBA00009142"/>
    </source>
</evidence>
<evidence type="ECO:0000256" key="7">
    <source>
        <dbReference type="ARBA" id="ARBA00023136"/>
    </source>
</evidence>
<proteinExistence type="inferred from homology"/>